<dbReference type="RefSeq" id="XP_041431052.1">
    <property type="nucleotide sequence ID" value="XM_041575118.1"/>
</dbReference>
<evidence type="ECO:0000313" key="3">
    <source>
        <dbReference type="RefSeq" id="XP_041431052.1"/>
    </source>
</evidence>
<name>A0A8J1LND5_XENLA</name>
<evidence type="ECO:0000256" key="1">
    <source>
        <dbReference type="SAM" id="Phobius"/>
    </source>
</evidence>
<accession>A0A8J1LND5</accession>
<feature type="transmembrane region" description="Helical" evidence="1">
    <location>
        <begin position="6"/>
        <end position="28"/>
    </location>
</feature>
<gene>
    <name evidence="3" type="primary">LOC121397745</name>
</gene>
<proteinExistence type="predicted"/>
<dbReference type="AlphaFoldDB" id="A0A8J1LND5"/>
<dbReference type="OrthoDB" id="9216025at2759"/>
<reference evidence="3" key="1">
    <citation type="submission" date="2025-08" db="UniProtKB">
        <authorList>
            <consortium name="RefSeq"/>
        </authorList>
    </citation>
    <scope>IDENTIFICATION</scope>
    <source>
        <strain evidence="3">J_2021</strain>
        <tissue evidence="3">Erythrocytes</tissue>
    </source>
</reference>
<dbReference type="Proteomes" id="UP000186698">
    <property type="component" value="Chromosome 8S"/>
</dbReference>
<sequence length="779" mass="89276">MFHYNLWIFFLFKFSILLFLTFTNINLFEVSASVTNFTPNHSRYKPMLLTSHETANIDLMTEIINNAQRSSLLSSRPILYFSHSSIIPQFIGIIFVPHDDNIPNWFINETHLIVPEYGSLNHEGRDVCLLCSLNLQSSLVGIFHDDTHMNLATQENLITCDTQNDNSESNISKFPATLFIDKTNPLASIRLWQCKDDYSNFSLNITFSPKQISTISPILSTTEIPVSTVSPFEEGDPIQVRLDSSTPVTYDVEYRMITWHLELSKWMVSEHYHNCSAFVSVQEKSFEWWFHESMLNNVSLRSNHRPKRDAISTGLGIYGSVIGSTAQVNSEILRYKLASLASHTSNGFDTQYGINNNIARLQQHQTHVMIEMTDIINNKFKTLVEGIYNFTNDAVWAMLCSQVQADLSTDLKIQLQSLWSGRWPASLSLAAAKSVTSFAINHLMWWEVILSDCTLESCAIHTLVPWSGKDTIIYRLATIGLPINNSLLIPELSHQWVFKHKNEYNWTMVDVSLCTTNINSYMCSPSQFKTTTETCWLHQKTCTLNGQFNVSSPIYYLGLERICFHLFNRDTIIFKPKGKQYKSIEMLPGTWCNNIPLEFISSSTWNMTIPQTLNMSLDLGWEHIIDFSTSDLPLGMGMQMKKWLSESTSIISLLNDLKKESRIAQINVQHEQGILKKVSAVVFKDGQVSWWESIFGYSNTATQFFNFMLHPIIIICIMQIFMLLFICGCTCYQKRLNQKLSNQIETLKFLQMQQKTFIPFHTMDGHTVAIDPSCRPVLI</sequence>
<dbReference type="KEGG" id="xla:121397745"/>
<feature type="transmembrane region" description="Helical" evidence="1">
    <location>
        <begin position="707"/>
        <end position="732"/>
    </location>
</feature>
<keyword evidence="2" id="KW-1185">Reference proteome</keyword>
<keyword evidence="1" id="KW-0472">Membrane</keyword>
<evidence type="ECO:0000313" key="2">
    <source>
        <dbReference type="Proteomes" id="UP000186698"/>
    </source>
</evidence>
<keyword evidence="1" id="KW-1133">Transmembrane helix</keyword>
<dbReference type="GeneID" id="121397745"/>
<protein>
    <submittedName>
        <fullName evidence="3">Uncharacterized protein LOC121397745</fullName>
    </submittedName>
</protein>
<organism evidence="2 3">
    <name type="scientific">Xenopus laevis</name>
    <name type="common">African clawed frog</name>
    <dbReference type="NCBI Taxonomy" id="8355"/>
    <lineage>
        <taxon>Eukaryota</taxon>
        <taxon>Metazoa</taxon>
        <taxon>Chordata</taxon>
        <taxon>Craniata</taxon>
        <taxon>Vertebrata</taxon>
        <taxon>Euteleostomi</taxon>
        <taxon>Amphibia</taxon>
        <taxon>Batrachia</taxon>
        <taxon>Anura</taxon>
        <taxon>Pipoidea</taxon>
        <taxon>Pipidae</taxon>
        <taxon>Xenopodinae</taxon>
        <taxon>Xenopus</taxon>
        <taxon>Xenopus</taxon>
    </lineage>
</organism>
<keyword evidence="1" id="KW-0812">Transmembrane</keyword>